<keyword evidence="3" id="KW-1185">Reference proteome</keyword>
<sequence length="145" mass="16108">MYLVSVHFVPVHSTEDRGRHPEPTNPRRLGHMLQTLPPGGAATANSPTVDPPDRRPPFKPILSNAETFVPKRKYAPPTPPPTTPKVQPVQPESQSETAAGPSSGDGEQSLEQFMKVMKEFFKNEVIKQKPEAREKDDLDEVFSVE</sequence>
<evidence type="ECO:0000313" key="2">
    <source>
        <dbReference type="EMBL" id="CAJ0590975.1"/>
    </source>
</evidence>
<dbReference type="Proteomes" id="UP001176961">
    <property type="component" value="Unassembled WGS sequence"/>
</dbReference>
<comment type="caution">
    <text evidence="2">The sequence shown here is derived from an EMBL/GenBank/DDBJ whole genome shotgun (WGS) entry which is preliminary data.</text>
</comment>
<reference evidence="2" key="1">
    <citation type="submission" date="2023-07" db="EMBL/GenBank/DDBJ databases">
        <authorList>
            <consortium name="CYATHOMIX"/>
        </authorList>
    </citation>
    <scope>NUCLEOTIDE SEQUENCE</scope>
    <source>
        <strain evidence="2">N/A</strain>
    </source>
</reference>
<feature type="compositionally biased region" description="Basic and acidic residues" evidence="1">
    <location>
        <begin position="13"/>
        <end position="22"/>
    </location>
</feature>
<organism evidence="2 3">
    <name type="scientific">Cylicocyclus nassatus</name>
    <name type="common">Nematode worm</name>
    <dbReference type="NCBI Taxonomy" id="53992"/>
    <lineage>
        <taxon>Eukaryota</taxon>
        <taxon>Metazoa</taxon>
        <taxon>Ecdysozoa</taxon>
        <taxon>Nematoda</taxon>
        <taxon>Chromadorea</taxon>
        <taxon>Rhabditida</taxon>
        <taxon>Rhabditina</taxon>
        <taxon>Rhabditomorpha</taxon>
        <taxon>Strongyloidea</taxon>
        <taxon>Strongylidae</taxon>
        <taxon>Cylicocyclus</taxon>
    </lineage>
</organism>
<evidence type="ECO:0000313" key="3">
    <source>
        <dbReference type="Proteomes" id="UP001176961"/>
    </source>
</evidence>
<evidence type="ECO:0000256" key="1">
    <source>
        <dbReference type="SAM" id="MobiDB-lite"/>
    </source>
</evidence>
<accession>A0AA36DPR2</accession>
<proteinExistence type="predicted"/>
<protein>
    <submittedName>
        <fullName evidence="2">Uncharacterized protein</fullName>
    </submittedName>
</protein>
<dbReference type="EMBL" id="CATQJL010000001">
    <property type="protein sequence ID" value="CAJ0590975.1"/>
    <property type="molecule type" value="Genomic_DNA"/>
</dbReference>
<gene>
    <name evidence="2" type="ORF">CYNAS_LOCUS2958</name>
</gene>
<name>A0AA36DPR2_CYLNA</name>
<feature type="region of interest" description="Disordered" evidence="1">
    <location>
        <begin position="1"/>
        <end position="110"/>
    </location>
</feature>
<dbReference type="AlphaFoldDB" id="A0AA36DPR2"/>